<evidence type="ECO:0000256" key="7">
    <source>
        <dbReference type="ARBA" id="ARBA00022705"/>
    </source>
</evidence>
<evidence type="ECO:0000256" key="9">
    <source>
        <dbReference type="ARBA" id="ARBA00023109"/>
    </source>
</evidence>
<dbReference type="GO" id="GO:0006260">
    <property type="term" value="P:DNA replication"/>
    <property type="evidence" value="ECO:0007669"/>
    <property type="project" value="UniProtKB-KW"/>
</dbReference>
<keyword evidence="10 13" id="KW-0238">DNA-binding</keyword>
<dbReference type="InterPro" id="IPR017964">
    <property type="entry name" value="DNA-dir_DNA_pol_B_CS"/>
</dbReference>
<dbReference type="InterPro" id="IPR012337">
    <property type="entry name" value="RNaseH-like_sf"/>
</dbReference>
<proteinExistence type="inferred from homology"/>
<evidence type="ECO:0000256" key="2">
    <source>
        <dbReference type="ARBA" id="ARBA00004147"/>
    </source>
</evidence>
<name>C3SAT8_9ADEN</name>
<dbReference type="Proteomes" id="UP000141842">
    <property type="component" value="Segment"/>
</dbReference>
<evidence type="ECO:0000256" key="14">
    <source>
        <dbReference type="RuleBase" id="RU000442"/>
    </source>
</evidence>
<dbReference type="PROSITE" id="PS00116">
    <property type="entry name" value="DNA_POLYMERASE_B"/>
    <property type="match status" value="1"/>
</dbReference>
<keyword evidence="18" id="KW-1185">Reference proteome</keyword>
<protein>
    <recommendedName>
        <fullName evidence="13 14">DNA polymerase</fullName>
        <ecNumber evidence="13 14">2.7.7.7</ecNumber>
    </recommendedName>
</protein>
<feature type="domain" description="DNA-directed DNA polymerase family B mitochondria/virus" evidence="16">
    <location>
        <begin position="442"/>
        <end position="922"/>
    </location>
</feature>
<feature type="compositionally biased region" description="Basic residues" evidence="15">
    <location>
        <begin position="51"/>
        <end position="69"/>
    </location>
</feature>
<dbReference type="GeneID" id="7778910"/>
<dbReference type="EC" id="2.7.7.7" evidence="13 14"/>
<keyword evidence="4" id="KW-1048">Host nucleus</keyword>
<dbReference type="Pfam" id="PF03175">
    <property type="entry name" value="DNA_pol_B_2"/>
    <property type="match status" value="1"/>
</dbReference>
<organism evidence="17 18">
    <name type="scientific">Murine adenovirus 3</name>
    <dbReference type="NCBI Taxonomy" id="573199"/>
    <lineage>
        <taxon>Viruses</taxon>
        <taxon>Varidnaviria</taxon>
        <taxon>Bamfordvirae</taxon>
        <taxon>Preplasmiviricota</taxon>
        <taxon>Polisuviricotina</taxon>
        <taxon>Pharingeaviricetes</taxon>
        <taxon>Rowavirales</taxon>
        <taxon>Adenoviridae</taxon>
        <taxon>Mastadenovirus</taxon>
        <taxon>Mastadenovirus cordis</taxon>
        <taxon>Murine mastadenovirus C</taxon>
    </lineage>
</organism>
<dbReference type="GO" id="GO:0000166">
    <property type="term" value="F:nucleotide binding"/>
    <property type="evidence" value="ECO:0007669"/>
    <property type="project" value="UniProtKB-UniRule"/>
</dbReference>
<evidence type="ECO:0000256" key="1">
    <source>
        <dbReference type="ARBA" id="ARBA00003123"/>
    </source>
</evidence>
<evidence type="ECO:0000313" key="18">
    <source>
        <dbReference type="Proteomes" id="UP000141842"/>
    </source>
</evidence>
<dbReference type="GO" id="GO:0003677">
    <property type="term" value="F:DNA binding"/>
    <property type="evidence" value="ECO:0007669"/>
    <property type="project" value="UniProtKB-UniRule"/>
</dbReference>
<dbReference type="EMBL" id="EU835513">
    <property type="protein sequence ID" value="ACJ14508.1"/>
    <property type="molecule type" value="Genomic_DNA"/>
</dbReference>
<evidence type="ECO:0000256" key="4">
    <source>
        <dbReference type="ARBA" id="ARBA00022562"/>
    </source>
</evidence>
<dbReference type="SUPFAM" id="SSF56672">
    <property type="entry name" value="DNA/RNA polymerases"/>
    <property type="match status" value="1"/>
</dbReference>
<dbReference type="InterPro" id="IPR014382">
    <property type="entry name" value="DNA-dir_DNA_pol_B_adenovir"/>
</dbReference>
<dbReference type="InterPro" id="IPR043502">
    <property type="entry name" value="DNA/RNA_pol_sf"/>
</dbReference>
<feature type="compositionally biased region" description="Low complexity" evidence="15">
    <location>
        <begin position="17"/>
        <end position="31"/>
    </location>
</feature>
<dbReference type="RefSeq" id="YP_002822207.1">
    <property type="nucleotide sequence ID" value="NC_012584.1"/>
</dbReference>
<accession>C3SAT8</accession>
<dbReference type="PRINTS" id="PR00106">
    <property type="entry name" value="DNAPOLB"/>
</dbReference>
<dbReference type="KEGG" id="vg:7778910"/>
<evidence type="ECO:0000256" key="12">
    <source>
        <dbReference type="ARBA" id="ARBA00049244"/>
    </source>
</evidence>
<feature type="region of interest" description="Disordered" evidence="15">
    <location>
        <begin position="1"/>
        <end position="69"/>
    </location>
</feature>
<reference evidence="17 18" key="1">
    <citation type="journal article" date="2009" name="J. Virol.">
        <title>A novel cardiotropic murine adenovirus representing a distinct species of mastadenoviruses.</title>
        <authorList>
            <person name="Klempa B."/>
            <person name="Kruger D.H."/>
            <person name="Auste B."/>
            <person name="Stanko M."/>
            <person name="Krawczyk A."/>
            <person name="Nickel K.F."/>
            <person name="Uberla K."/>
            <person name="Stang A."/>
        </authorList>
    </citation>
    <scope>NUCLEOTIDE SEQUENCE [LARGE SCALE GENOMIC DNA]</scope>
</reference>
<dbReference type="PIRSF" id="PIRSF000788">
    <property type="entry name" value="DPol_ADV"/>
    <property type="match status" value="1"/>
</dbReference>
<evidence type="ECO:0000256" key="15">
    <source>
        <dbReference type="SAM" id="MobiDB-lite"/>
    </source>
</evidence>
<dbReference type="GO" id="GO:0039693">
    <property type="term" value="P:viral DNA genome replication"/>
    <property type="evidence" value="ECO:0007669"/>
    <property type="project" value="UniProtKB-KW"/>
</dbReference>
<dbReference type="SMART" id="SM00486">
    <property type="entry name" value="POLBc"/>
    <property type="match status" value="1"/>
</dbReference>
<keyword evidence="7 13" id="KW-0235">DNA replication</keyword>
<dbReference type="InterPro" id="IPR004868">
    <property type="entry name" value="DNA-dir_DNA_pol_B_mt/vir"/>
</dbReference>
<comment type="similarity">
    <text evidence="3 13 14">Belongs to the DNA polymerase type-B family.</text>
</comment>
<comment type="subunit">
    <text evidence="11">Heterodimer with the terminal protein; this heterodimer binds to bp 9 to 18 of the genome. Forms a complex with viral pTP, DBP and hosts NFIA and POU2F1/OCT1 for initiation of replication.</text>
</comment>
<sequence>MAQIISSVGTSSLHPESTNTNLDSSSLTGSNQIAAGTPSNAESQPSSRTPSRGRPRKATVSPLKKRKSKVIAKSHKTLKAPCPNGQYMAVGYFTSFLQPFTNLLCLQDGESFPHPNLCDLFKTSDASHKKPTVRQLTNALQKEEWPAPVTHVWFDGKYLRKSNWPNLKSPAGCYPSEPKQGSLEEKRWSWQKTRPHLTFLEIQKGTGRGPENHQMGLYLVDYIYPCERCEDCGTIFRFKHTCNARRRSYFFHNLQPLSRRWWSKISFSPLGSIPSTQRLFIIYDLETYCWHGSCGKQLVPFMIVMQFWGESTLCSTAYKVAKNTGYINYGSDPYLFYAINPQKQAIGRQFRNFRDRLQETFAREFWERNMTPEMKKYIASLPLGLLDLTPQKLPEAPQLTPKPQFIEVYVVGHNINGFDEIVVAAQVLNNRINFPPPIEVHRHFMPRNGRILFNDITFSLPNPLYEAREDFGSWEEGRLSISDSKIQYVKFMVRDTFALTHTSLRKAAEAYALPVEKGLCPYAAINDFYMTGKYESDSSDGFPSRKYWSSDEEFNEAFAQWRTEQMHDRTSFEPLQYNLIEQTLKYCIKDVQVTTKLVCKLFSSYKKFIQTEVQLPKCSFNIFQRPTISANSHAIFKQTLYTEQRPGKPNFHNCLLAPSREMYDFVRQSIRGGRCYPTYLGEVTEPIYVYDICGMYASALTHPMPTGWPLDPKARAEALENWQIKLSQREKLSYFDSHLLHGIVLIDADPPSEKDLDVLPPFCSRKGGRLCWTNETLRGEVATTIDVITLHNRGWKVKILPEDRTTLFPQMKCLVRTYVTINIAAKERADKQKNMVMRSIAKLLSNALYGSFATRQDNKCTLFTSQLQAGVIKDICEGEQKVKAIHVVETDNLSAEILTPFKALYQPAHKQARQKEPSTPMMAEGRPSSFYSHEKTLNHALSNYKPITFLEAEADDLTLVTLERSSPLVGNDRYASHLASFVLAWTRGFMSEWSEILYESDRGIALERRLNKSVYGDTDSLFVTEHGRILMETRGQHRLKKNGGKLVFNPNSPQLTWLVECETQCKRCNSDAFSPRTIFLAPKLYALQKLICQNCGEEGPGKLRAKGHAVTSLSYDMLHACFEAYRLKDNEPNFYTSRQSLRRTLISMNQQESAFTVTETTLTRSLRPWQSPTLASLGDGRLVPYSSARPNPRNRETTWIAI</sequence>
<keyword evidence="9" id="KW-1194">Viral DNA replication</keyword>
<dbReference type="InterPro" id="IPR006172">
    <property type="entry name" value="DNA-dir_DNA_pol_B"/>
</dbReference>
<feature type="compositionally biased region" description="Polar residues" evidence="15">
    <location>
        <begin position="32"/>
        <end position="42"/>
    </location>
</feature>
<keyword evidence="5 13" id="KW-0808">Transferase</keyword>
<keyword evidence="8 13" id="KW-0239">DNA-directed DNA polymerase</keyword>
<evidence type="ECO:0000256" key="10">
    <source>
        <dbReference type="ARBA" id="ARBA00023125"/>
    </source>
</evidence>
<comment type="catalytic activity">
    <reaction evidence="12 13 14">
        <text>DNA(n) + a 2'-deoxyribonucleoside 5'-triphosphate = DNA(n+1) + diphosphate</text>
        <dbReference type="Rhea" id="RHEA:22508"/>
        <dbReference type="Rhea" id="RHEA-COMP:17339"/>
        <dbReference type="Rhea" id="RHEA-COMP:17340"/>
        <dbReference type="ChEBI" id="CHEBI:33019"/>
        <dbReference type="ChEBI" id="CHEBI:61560"/>
        <dbReference type="ChEBI" id="CHEBI:173112"/>
        <dbReference type="EC" id="2.7.7.7"/>
    </reaction>
</comment>
<dbReference type="GO" id="GO:0042025">
    <property type="term" value="C:host cell nucleus"/>
    <property type="evidence" value="ECO:0007669"/>
    <property type="project" value="UniProtKB-SubCell"/>
</dbReference>
<evidence type="ECO:0000256" key="13">
    <source>
        <dbReference type="PIRNR" id="PIRNR000788"/>
    </source>
</evidence>
<evidence type="ECO:0000256" key="6">
    <source>
        <dbReference type="ARBA" id="ARBA00022695"/>
    </source>
</evidence>
<evidence type="ECO:0000256" key="11">
    <source>
        <dbReference type="ARBA" id="ARBA00046822"/>
    </source>
</evidence>
<evidence type="ECO:0000259" key="16">
    <source>
        <dbReference type="Pfam" id="PF03175"/>
    </source>
</evidence>
<dbReference type="GO" id="GO:0003887">
    <property type="term" value="F:DNA-directed DNA polymerase activity"/>
    <property type="evidence" value="ECO:0007669"/>
    <property type="project" value="UniProtKB-UniRule"/>
</dbReference>
<comment type="function">
    <text evidence="1">Eukaryotic-type DNA polymerase involved in viral genomic replication. DNA synthesis is protein primed, and acts in a strand displacement replication. Assembles in complex with viral pTP, DBP, host NFIA and host POU2F1/OCT1 on viral origin of replication. The polymerase covalently transfers dCMP onto pTP, thereby initiating complementary strand synthesis.</text>
</comment>
<feature type="compositionally biased region" description="Polar residues" evidence="15">
    <location>
        <begin position="1"/>
        <end position="16"/>
    </location>
</feature>
<comment type="subcellular location">
    <subcellularLocation>
        <location evidence="2">Host nucleus</location>
    </subcellularLocation>
</comment>
<dbReference type="SUPFAM" id="SSF53098">
    <property type="entry name" value="Ribonuclease H-like"/>
    <property type="match status" value="1"/>
</dbReference>
<evidence type="ECO:0000256" key="3">
    <source>
        <dbReference type="ARBA" id="ARBA00005755"/>
    </source>
</evidence>
<keyword evidence="6 13" id="KW-0548">Nucleotidyltransferase</keyword>
<evidence type="ECO:0000256" key="5">
    <source>
        <dbReference type="ARBA" id="ARBA00022679"/>
    </source>
</evidence>
<evidence type="ECO:0000313" key="17">
    <source>
        <dbReference type="EMBL" id="ACJ14508.1"/>
    </source>
</evidence>
<evidence type="ECO:0000256" key="8">
    <source>
        <dbReference type="ARBA" id="ARBA00022932"/>
    </source>
</evidence>